<dbReference type="EMBL" id="AP012052">
    <property type="protein sequence ID" value="BAJ75993.1"/>
    <property type="molecule type" value="Genomic_DNA"/>
</dbReference>
<keyword evidence="3" id="KW-0378">Hydrolase</keyword>
<sequence length="1020" mass="104867">MAPGFVVGEASAAQAAAPEQAAAPAVVSLERSLTITPSTPVKSWTVPAGIAGAIDVTVVGAPGSGRQGGGAAAAFDFSVTRPAGEQWSFLFGAQNARAFASLAGGAGSGLPAAYTGQEEMWAWPWKATRQSGGNGGDATAIIAGTNGARCDSDAEVLAVAAGGGGGSGESRVWSAGSVFTHGAYRGGEPGHDASEWLRGSYVTAAALCSTSGANSRGAEPEGQELIRHAGGGGGGGGVVAGDGGGPDRMIHSFFRDDFASAGGGRGGANYLSPDVCGDCAGRTARASRDAQSITLRWQEKHTPVITADRPNNPLVVRVVSAETGQPLPGTITLGREDGTAIVTTEHGVGEWKIDALAHITDINVIDRSDDDSYIGYENVTIAYTPDVATVLPGRIVHLLESVPAATTVTTQVRRLADGRFLLLARWDAMIGSSAVDLDGLTMNVRANPPRTYDDTVADIPLRTSPSLPTSARCVAIRIDAPDGTDIGMAFRGTDALTSSSSRTYVDATTPVGELPSDCGEPVDLHVDAPPPPPGTPDDEGEWPTGPEWHWSGVEEEVYDTPPSGYQPGKVIIQRTYWTAAGEENRYVAHYYYDNTYAGYATYDHSGWGFALPPLTPGKHTVQTVFTPADVKPGEAVADGVVAPVHTFTVPADATGVTLTASNGSDSAARASTATLSASDPTAETQPVGDPLRLQARVRGAGIEEVDGGVVAFYDDDVLLGHAPVIDSVATLDGIHLDGESNSVRAEYLGLDGLTLPSSSDPQTVSYEETPVEVRVEGLPESIVADAAGQFTVIARATGGDAALSGTMRLLSDQDHELYVFSDADAVPEENGSVLRWTLPLSLLSADTHTFSAEFSGDPGFADGRSAAATSVVQKRPSTLSTAMTDTADGGVGLEIAARIDDAGKASSLAGEQPSGDIGVWAGERLLAEGVVIDGHGVIQLSADAIASADRTVRVAFQPAGYDTAASEVSITLRPSTRSGLAATGADIPLTGMLGTAAALMLTGLGCLVIVVRGRRRRASR</sequence>
<keyword evidence="2" id="KW-0472">Membrane</keyword>
<organism evidence="3 4">
    <name type="scientific">Microbacterium testaceum (strain StLB037)</name>
    <dbReference type="NCBI Taxonomy" id="979556"/>
    <lineage>
        <taxon>Bacteria</taxon>
        <taxon>Bacillati</taxon>
        <taxon>Actinomycetota</taxon>
        <taxon>Actinomycetes</taxon>
        <taxon>Micrococcales</taxon>
        <taxon>Microbacteriaceae</taxon>
        <taxon>Microbacterium</taxon>
    </lineage>
</organism>
<feature type="region of interest" description="Disordered" evidence="1">
    <location>
        <begin position="212"/>
        <end position="242"/>
    </location>
</feature>
<name>E8NBD6_MICTS</name>
<dbReference type="InterPro" id="IPR013783">
    <property type="entry name" value="Ig-like_fold"/>
</dbReference>
<proteinExistence type="predicted"/>
<evidence type="ECO:0000313" key="4">
    <source>
        <dbReference type="Proteomes" id="UP000008975"/>
    </source>
</evidence>
<accession>E8NBD6</accession>
<keyword evidence="2" id="KW-1133">Transmembrane helix</keyword>
<dbReference type="GO" id="GO:0016787">
    <property type="term" value="F:hydrolase activity"/>
    <property type="evidence" value="ECO:0007669"/>
    <property type="project" value="UniProtKB-KW"/>
</dbReference>
<evidence type="ECO:0000256" key="2">
    <source>
        <dbReference type="SAM" id="Phobius"/>
    </source>
</evidence>
<dbReference type="Gene3D" id="2.60.40.10">
    <property type="entry name" value="Immunoglobulins"/>
    <property type="match status" value="1"/>
</dbReference>
<protein>
    <submittedName>
        <fullName evidence="3">Predicted Zn-dependent hydrolase of the beta-lactamase fold</fullName>
    </submittedName>
</protein>
<feature type="compositionally biased region" description="Gly residues" evidence="1">
    <location>
        <begin position="229"/>
        <end position="242"/>
    </location>
</feature>
<reference key="2">
    <citation type="submission" date="2011-02" db="EMBL/GenBank/DDBJ databases">
        <title>Genome sequence of Microbacterium testaceum StLB037.</title>
        <authorList>
            <person name="Morohoshi T."/>
            <person name="Wang W.Z."/>
            <person name="Someya N."/>
            <person name="Ikeda T."/>
        </authorList>
    </citation>
    <scope>NUCLEOTIDE SEQUENCE</scope>
    <source>
        <strain>StLB037</strain>
    </source>
</reference>
<dbReference type="GO" id="GO:0005975">
    <property type="term" value="P:carbohydrate metabolic process"/>
    <property type="evidence" value="ECO:0007669"/>
    <property type="project" value="UniProtKB-ARBA"/>
</dbReference>
<dbReference type="HOGENOM" id="CLU_296101_0_0_11"/>
<gene>
    <name evidence="3" type="ordered locus">MTES_3029</name>
</gene>
<evidence type="ECO:0000313" key="3">
    <source>
        <dbReference type="EMBL" id="BAJ75993.1"/>
    </source>
</evidence>
<reference evidence="3 4" key="1">
    <citation type="journal article" date="2011" name="J. Bacteriol.">
        <title>Genome sequence of Microbacterium testaceum StLB037, an N-acylhomoserine lactone-degrading bacterium isolated from potato leaves.</title>
        <authorList>
            <person name="Morohoshi T."/>
            <person name="Wang W.-Z."/>
            <person name="Someya N."/>
            <person name="Ikeda T."/>
        </authorList>
    </citation>
    <scope>NUCLEOTIDE SEQUENCE [LARGE SCALE GENOMIC DNA]</scope>
    <source>
        <strain evidence="3 4">StLB037</strain>
    </source>
</reference>
<dbReference type="KEGG" id="mts:MTES_3029"/>
<keyword evidence="2" id="KW-0812">Transmembrane</keyword>
<dbReference type="Proteomes" id="UP000008975">
    <property type="component" value="Chromosome"/>
</dbReference>
<dbReference type="AlphaFoldDB" id="E8NBD6"/>
<evidence type="ECO:0000256" key="1">
    <source>
        <dbReference type="SAM" id="MobiDB-lite"/>
    </source>
</evidence>
<feature type="transmembrane region" description="Helical" evidence="2">
    <location>
        <begin position="987"/>
        <end position="1011"/>
    </location>
</feature>